<evidence type="ECO:0000256" key="1">
    <source>
        <dbReference type="SAM" id="MobiDB-lite"/>
    </source>
</evidence>
<organism evidence="2 3">
    <name type="scientific">Pleurodeles waltl</name>
    <name type="common">Iberian ribbed newt</name>
    <dbReference type="NCBI Taxonomy" id="8319"/>
    <lineage>
        <taxon>Eukaryota</taxon>
        <taxon>Metazoa</taxon>
        <taxon>Chordata</taxon>
        <taxon>Craniata</taxon>
        <taxon>Vertebrata</taxon>
        <taxon>Euteleostomi</taxon>
        <taxon>Amphibia</taxon>
        <taxon>Batrachia</taxon>
        <taxon>Caudata</taxon>
        <taxon>Salamandroidea</taxon>
        <taxon>Salamandridae</taxon>
        <taxon>Pleurodelinae</taxon>
        <taxon>Pleurodeles</taxon>
    </lineage>
</organism>
<feature type="compositionally biased region" description="Basic and acidic residues" evidence="1">
    <location>
        <begin position="64"/>
        <end position="74"/>
    </location>
</feature>
<reference evidence="2" key="1">
    <citation type="journal article" date="2022" name="bioRxiv">
        <title>Sequencing and chromosome-scale assembly of the giantPleurodeles waltlgenome.</title>
        <authorList>
            <person name="Brown T."/>
            <person name="Elewa A."/>
            <person name="Iarovenko S."/>
            <person name="Subramanian E."/>
            <person name="Araus A.J."/>
            <person name="Petzold A."/>
            <person name="Susuki M."/>
            <person name="Suzuki K.-i.T."/>
            <person name="Hayashi T."/>
            <person name="Toyoda A."/>
            <person name="Oliveira C."/>
            <person name="Osipova E."/>
            <person name="Leigh N.D."/>
            <person name="Simon A."/>
            <person name="Yun M.H."/>
        </authorList>
    </citation>
    <scope>NUCLEOTIDE SEQUENCE</scope>
    <source>
        <strain evidence="2">20211129_DDA</strain>
        <tissue evidence="2">Liver</tissue>
    </source>
</reference>
<dbReference type="Proteomes" id="UP001066276">
    <property type="component" value="Chromosome 6"/>
</dbReference>
<comment type="caution">
    <text evidence="2">The sequence shown here is derived from an EMBL/GenBank/DDBJ whole genome shotgun (WGS) entry which is preliminary data.</text>
</comment>
<proteinExistence type="predicted"/>
<protein>
    <submittedName>
        <fullName evidence="2">Uncharacterized protein</fullName>
    </submittedName>
</protein>
<gene>
    <name evidence="2" type="ORF">NDU88_005621</name>
</gene>
<feature type="region of interest" description="Disordered" evidence="1">
    <location>
        <begin position="64"/>
        <end position="84"/>
    </location>
</feature>
<name>A0AAV7QFE5_PLEWA</name>
<evidence type="ECO:0000313" key="3">
    <source>
        <dbReference type="Proteomes" id="UP001066276"/>
    </source>
</evidence>
<keyword evidence="3" id="KW-1185">Reference proteome</keyword>
<dbReference type="EMBL" id="JANPWB010000010">
    <property type="protein sequence ID" value="KAJ1139246.1"/>
    <property type="molecule type" value="Genomic_DNA"/>
</dbReference>
<accession>A0AAV7QFE5</accession>
<evidence type="ECO:0000313" key="2">
    <source>
        <dbReference type="EMBL" id="KAJ1139246.1"/>
    </source>
</evidence>
<sequence>MILENQVAECVRRTIARISYGPDDETKITYQGGSTALPAQMNPGRYRKQKEKTLGWEYSLARSDESRKIPETEGKNAGLLPPTAPEASVYVHSTNTNNIRHTYTCKRNMLAATRRNMPDEHT</sequence>
<dbReference type="AlphaFoldDB" id="A0AAV7QFE5"/>